<evidence type="ECO:0000259" key="1">
    <source>
        <dbReference type="Pfam" id="PF00293"/>
    </source>
</evidence>
<dbReference type="Gene3D" id="3.90.79.10">
    <property type="entry name" value="Nucleoside Triphosphate Pyrophosphohydrolase"/>
    <property type="match status" value="1"/>
</dbReference>
<feature type="domain" description="Nudix hydrolase" evidence="1">
    <location>
        <begin position="14"/>
        <end position="54"/>
    </location>
</feature>
<dbReference type="RefSeq" id="WP_407658812.1">
    <property type="nucleotide sequence ID" value="NZ_JADOES010000034.1"/>
</dbReference>
<protein>
    <submittedName>
        <fullName evidence="2">NUDIX domain-containing protein</fullName>
    </submittedName>
</protein>
<dbReference type="AlphaFoldDB" id="A0A947DGY7"/>
<evidence type="ECO:0000313" key="2">
    <source>
        <dbReference type="EMBL" id="MBT9316862.1"/>
    </source>
</evidence>
<dbReference type="InterPro" id="IPR015797">
    <property type="entry name" value="NUDIX_hydrolase-like_dom_sf"/>
</dbReference>
<dbReference type="Proteomes" id="UP000717364">
    <property type="component" value="Unassembled WGS sequence"/>
</dbReference>
<accession>A0A947DGY7</accession>
<dbReference type="EMBL" id="JADOES010000034">
    <property type="protein sequence ID" value="MBT9316862.1"/>
    <property type="molecule type" value="Genomic_DNA"/>
</dbReference>
<sequence length="61" mass="6990">MLSTRISYECHDHKLLCVRSYGKELFYIPGGQRESGENDIETLKREVLEELSVDLSQATNS</sequence>
<keyword evidence="3" id="KW-1185">Reference proteome</keyword>
<comment type="caution">
    <text evidence="2">The sequence shown here is derived from an EMBL/GenBank/DDBJ whole genome shotgun (WGS) entry which is preliminary data.</text>
</comment>
<dbReference type="Pfam" id="PF00293">
    <property type="entry name" value="NUDIX"/>
    <property type="match status" value="1"/>
</dbReference>
<name>A0A947DGY7_9CYAN</name>
<reference evidence="2" key="2">
    <citation type="journal article" date="2021" name="Mar. Drugs">
        <title>Genome Reduction and Secondary Metabolism of the Marine Sponge-Associated Cyanobacterium Leptothoe.</title>
        <authorList>
            <person name="Konstantinou D."/>
            <person name="Popin R.V."/>
            <person name="Fewer D.P."/>
            <person name="Sivonen K."/>
            <person name="Gkelis S."/>
        </authorList>
    </citation>
    <scope>NUCLEOTIDE SEQUENCE</scope>
    <source>
        <strain evidence="2">TAU-MAC 1115</strain>
    </source>
</reference>
<reference evidence="2" key="1">
    <citation type="submission" date="2020-11" db="EMBL/GenBank/DDBJ databases">
        <authorList>
            <person name="Konstantinou D."/>
            <person name="Gkelis S."/>
            <person name="Popin R."/>
            <person name="Fewer D."/>
            <person name="Sivonen K."/>
        </authorList>
    </citation>
    <scope>NUCLEOTIDE SEQUENCE</scope>
    <source>
        <strain evidence="2">TAU-MAC 1115</strain>
    </source>
</reference>
<dbReference type="SUPFAM" id="SSF55811">
    <property type="entry name" value="Nudix"/>
    <property type="match status" value="1"/>
</dbReference>
<gene>
    <name evidence="2" type="ORF">IXB50_15645</name>
</gene>
<proteinExistence type="predicted"/>
<dbReference type="InterPro" id="IPR000086">
    <property type="entry name" value="NUDIX_hydrolase_dom"/>
</dbReference>
<evidence type="ECO:0000313" key="3">
    <source>
        <dbReference type="Proteomes" id="UP000717364"/>
    </source>
</evidence>
<organism evidence="2 3">
    <name type="scientific">Leptothoe spongobia TAU-MAC 1115</name>
    <dbReference type="NCBI Taxonomy" id="1967444"/>
    <lineage>
        <taxon>Bacteria</taxon>
        <taxon>Bacillati</taxon>
        <taxon>Cyanobacteriota</taxon>
        <taxon>Cyanophyceae</taxon>
        <taxon>Nodosilineales</taxon>
        <taxon>Cymatolegaceae</taxon>
        <taxon>Leptothoe</taxon>
        <taxon>Leptothoe spongobia</taxon>
    </lineage>
</organism>